<keyword evidence="6 10" id="KW-0418">Kinase</keyword>
<evidence type="ECO:0000256" key="4">
    <source>
        <dbReference type="ARBA" id="ARBA00022679"/>
    </source>
</evidence>
<dbReference type="Pfam" id="PF02518">
    <property type="entry name" value="HATPase_c"/>
    <property type="match status" value="1"/>
</dbReference>
<evidence type="ECO:0000256" key="3">
    <source>
        <dbReference type="ARBA" id="ARBA00022553"/>
    </source>
</evidence>
<keyword evidence="7 8" id="KW-1133">Transmembrane helix</keyword>
<dbReference type="OrthoDB" id="9148518at2"/>
<evidence type="ECO:0000256" key="2">
    <source>
        <dbReference type="ARBA" id="ARBA00012438"/>
    </source>
</evidence>
<dbReference type="SMART" id="SM00387">
    <property type="entry name" value="HATPase_c"/>
    <property type="match status" value="1"/>
</dbReference>
<name>A0A3S2V5B2_9BURK</name>
<keyword evidence="4" id="KW-0808">Transferase</keyword>
<sequence>MKLRSIVGELGWIVGLGALLGAFAVATAAVIAVFDEVDELLDDTLEATAQGLAPVLAALPPPPHDAPPTTHQAGHFAWVLLDAQGAVRQRSAGADAAPLLAQAPRVGFHDVAQWRVYGKAVGTDGNLLLVAQTRDERREAHTEVALHAGLTALGVALLLLPLLLVRTRRALLPLDALSERLASSEAEPLHLGRDLGPPERRELAPIHEALGALGQRLGQRLQFERAFAAQAAHLLRTPLAGMDAQLAIAVREHPELPRLAQVRAATTRLQRLVLALLRLFRSAPELQRQALDARSLLGELMLQGLTLSEGPPVPLKADAELLAAALLNLLDNAQRHGARSVRLSAHGANGLCLQDDGPGVTEAERLAILAALDSNTDHDHRLGLRLADLVARAHGGRLNLPATPEGAGFTVHLDFASAPAP</sequence>
<dbReference type="PANTHER" id="PTHR45436:SF5">
    <property type="entry name" value="SENSOR HISTIDINE KINASE TRCS"/>
    <property type="match status" value="1"/>
</dbReference>
<dbReference type="InterPro" id="IPR050428">
    <property type="entry name" value="TCS_sensor_his_kinase"/>
</dbReference>
<dbReference type="AlphaFoldDB" id="A0A3S2V5B2"/>
<dbReference type="GO" id="GO:0000155">
    <property type="term" value="F:phosphorelay sensor kinase activity"/>
    <property type="evidence" value="ECO:0007669"/>
    <property type="project" value="InterPro"/>
</dbReference>
<feature type="transmembrane region" description="Helical" evidence="8">
    <location>
        <begin position="144"/>
        <end position="165"/>
    </location>
</feature>
<evidence type="ECO:0000256" key="7">
    <source>
        <dbReference type="ARBA" id="ARBA00022989"/>
    </source>
</evidence>
<evidence type="ECO:0000313" key="11">
    <source>
        <dbReference type="Proteomes" id="UP000288587"/>
    </source>
</evidence>
<dbReference type="Gene3D" id="3.30.565.10">
    <property type="entry name" value="Histidine kinase-like ATPase, C-terminal domain"/>
    <property type="match status" value="1"/>
</dbReference>
<evidence type="ECO:0000256" key="6">
    <source>
        <dbReference type="ARBA" id="ARBA00022777"/>
    </source>
</evidence>
<accession>A0A3S2V5B2</accession>
<evidence type="ECO:0000256" key="8">
    <source>
        <dbReference type="SAM" id="Phobius"/>
    </source>
</evidence>
<dbReference type="InterPro" id="IPR003594">
    <property type="entry name" value="HATPase_dom"/>
</dbReference>
<dbReference type="InterPro" id="IPR036097">
    <property type="entry name" value="HisK_dim/P_sf"/>
</dbReference>
<evidence type="ECO:0000313" key="10">
    <source>
        <dbReference type="EMBL" id="RVT88802.1"/>
    </source>
</evidence>
<dbReference type="InterPro" id="IPR003661">
    <property type="entry name" value="HisK_dim/P_dom"/>
</dbReference>
<feature type="transmembrane region" description="Helical" evidence="8">
    <location>
        <begin position="12"/>
        <end position="34"/>
    </location>
</feature>
<evidence type="ECO:0000259" key="9">
    <source>
        <dbReference type="PROSITE" id="PS50109"/>
    </source>
</evidence>
<proteinExistence type="predicted"/>
<dbReference type="SUPFAM" id="SSF55874">
    <property type="entry name" value="ATPase domain of HSP90 chaperone/DNA topoisomerase II/histidine kinase"/>
    <property type="match status" value="1"/>
</dbReference>
<dbReference type="SMART" id="SM00388">
    <property type="entry name" value="HisKA"/>
    <property type="match status" value="1"/>
</dbReference>
<evidence type="ECO:0000256" key="1">
    <source>
        <dbReference type="ARBA" id="ARBA00000085"/>
    </source>
</evidence>
<dbReference type="RefSeq" id="WP_127682256.1">
    <property type="nucleotide sequence ID" value="NZ_SACM01000001.1"/>
</dbReference>
<dbReference type="CDD" id="cd00082">
    <property type="entry name" value="HisKA"/>
    <property type="match status" value="1"/>
</dbReference>
<dbReference type="EC" id="2.7.13.3" evidence="2"/>
<organism evidence="10 11">
    <name type="scientific">Inhella crocodyli</name>
    <dbReference type="NCBI Taxonomy" id="2499851"/>
    <lineage>
        <taxon>Bacteria</taxon>
        <taxon>Pseudomonadati</taxon>
        <taxon>Pseudomonadota</taxon>
        <taxon>Betaproteobacteria</taxon>
        <taxon>Burkholderiales</taxon>
        <taxon>Sphaerotilaceae</taxon>
        <taxon>Inhella</taxon>
    </lineage>
</organism>
<dbReference type="PANTHER" id="PTHR45436">
    <property type="entry name" value="SENSOR HISTIDINE KINASE YKOH"/>
    <property type="match status" value="1"/>
</dbReference>
<dbReference type="InterPro" id="IPR005467">
    <property type="entry name" value="His_kinase_dom"/>
</dbReference>
<dbReference type="PROSITE" id="PS50109">
    <property type="entry name" value="HIS_KIN"/>
    <property type="match status" value="1"/>
</dbReference>
<feature type="domain" description="Histidine kinase" evidence="9">
    <location>
        <begin position="230"/>
        <end position="417"/>
    </location>
</feature>
<reference evidence="10 11" key="1">
    <citation type="submission" date="2019-01" db="EMBL/GenBank/DDBJ databases">
        <authorList>
            <person name="Chen W.-M."/>
        </authorList>
    </citation>
    <scope>NUCLEOTIDE SEQUENCE [LARGE SCALE GENOMIC DNA]</scope>
    <source>
        <strain evidence="10 11">CCP-18</strain>
    </source>
</reference>
<gene>
    <name evidence="10" type="ORF">EOD73_07490</name>
</gene>
<dbReference type="InterPro" id="IPR036890">
    <property type="entry name" value="HATPase_C_sf"/>
</dbReference>
<keyword evidence="11" id="KW-1185">Reference proteome</keyword>
<protein>
    <recommendedName>
        <fullName evidence="2">histidine kinase</fullName>
        <ecNumber evidence="2">2.7.13.3</ecNumber>
    </recommendedName>
</protein>
<keyword evidence="3" id="KW-0597">Phosphoprotein</keyword>
<dbReference type="Proteomes" id="UP000288587">
    <property type="component" value="Unassembled WGS sequence"/>
</dbReference>
<keyword evidence="5 8" id="KW-0812">Transmembrane</keyword>
<dbReference type="Gene3D" id="1.10.287.130">
    <property type="match status" value="1"/>
</dbReference>
<dbReference type="EMBL" id="SACM01000001">
    <property type="protein sequence ID" value="RVT88802.1"/>
    <property type="molecule type" value="Genomic_DNA"/>
</dbReference>
<dbReference type="SUPFAM" id="SSF47384">
    <property type="entry name" value="Homodimeric domain of signal transducing histidine kinase"/>
    <property type="match status" value="1"/>
</dbReference>
<evidence type="ECO:0000256" key="5">
    <source>
        <dbReference type="ARBA" id="ARBA00022692"/>
    </source>
</evidence>
<comment type="catalytic activity">
    <reaction evidence="1">
        <text>ATP + protein L-histidine = ADP + protein N-phospho-L-histidine.</text>
        <dbReference type="EC" id="2.7.13.3"/>
    </reaction>
</comment>
<comment type="caution">
    <text evidence="10">The sequence shown here is derived from an EMBL/GenBank/DDBJ whole genome shotgun (WGS) entry which is preliminary data.</text>
</comment>
<keyword evidence="8" id="KW-0472">Membrane</keyword>